<protein>
    <submittedName>
        <fullName evidence="4">V-type sodium ATPase subunit C</fullName>
    </submittedName>
</protein>
<evidence type="ECO:0000256" key="2">
    <source>
        <dbReference type="ARBA" id="ARBA00022448"/>
    </source>
</evidence>
<dbReference type="Gene3D" id="1.10.132.50">
    <property type="entry name" value="ATP synthase (C/AC39) subunit, domain 3"/>
    <property type="match status" value="1"/>
</dbReference>
<evidence type="ECO:0000256" key="3">
    <source>
        <dbReference type="ARBA" id="ARBA00023065"/>
    </source>
</evidence>
<accession>A0A645CNL2</accession>
<keyword evidence="3" id="KW-0406">Ion transport</keyword>
<proteinExistence type="inferred from homology"/>
<dbReference type="InterPro" id="IPR050873">
    <property type="entry name" value="V-ATPase_V0D/AC39_subunit"/>
</dbReference>
<dbReference type="EMBL" id="VSSQ01028701">
    <property type="protein sequence ID" value="MPM78521.1"/>
    <property type="molecule type" value="Genomic_DNA"/>
</dbReference>
<dbReference type="AlphaFoldDB" id="A0A645CNL2"/>
<comment type="similarity">
    <text evidence="1">Belongs to the V-ATPase V0D/AC39 subunit family.</text>
</comment>
<keyword evidence="2" id="KW-0813">Transport</keyword>
<sequence length="292" mass="32466">MRALLDARYGNMPDATSEDCERMIENVRRQTTATILELSPDPALTDLFLLETDALNLKILIKARLLGSAEPLFVEGGLFTRDQLAAMTEAQSYGDLPQAMADALNELEKKLKIQAEPQLVSVMVDYGYLKHCLLTSADAKDPFVKQYFAALCDFDNVITFFRMRAMGAQKEDLKEMLLPSAGVKAQSLIEAYELSAETLTRALSGSVAKSALQEGLNRMLVSGNISTLEKARDDYLLSLVNGHRHEVMTIFPIVGYLLARDRESKAVRLILTVKRNGLDDGVITERLRELYG</sequence>
<dbReference type="InterPro" id="IPR035067">
    <property type="entry name" value="V-type_ATPase_csu/dsu"/>
</dbReference>
<comment type="caution">
    <text evidence="4">The sequence shown here is derived from an EMBL/GenBank/DDBJ whole genome shotgun (WGS) entry which is preliminary data.</text>
</comment>
<evidence type="ECO:0000313" key="4">
    <source>
        <dbReference type="EMBL" id="MPM78521.1"/>
    </source>
</evidence>
<reference evidence="4" key="1">
    <citation type="submission" date="2019-08" db="EMBL/GenBank/DDBJ databases">
        <authorList>
            <person name="Kucharzyk K."/>
            <person name="Murdoch R.W."/>
            <person name="Higgins S."/>
            <person name="Loffler F."/>
        </authorList>
    </citation>
    <scope>NUCLEOTIDE SEQUENCE</scope>
</reference>
<organism evidence="4">
    <name type="scientific">bioreactor metagenome</name>
    <dbReference type="NCBI Taxonomy" id="1076179"/>
    <lineage>
        <taxon>unclassified sequences</taxon>
        <taxon>metagenomes</taxon>
        <taxon>ecological metagenomes</taxon>
    </lineage>
</organism>
<name>A0A645CNL2_9ZZZZ</name>
<dbReference type="InterPro" id="IPR002843">
    <property type="entry name" value="ATPase_V0-cplx_csu/dsu"/>
</dbReference>
<dbReference type="PANTHER" id="PTHR38682:SF1">
    <property type="entry name" value="V-TYPE ATP SYNTHASE SUBUNIT C"/>
    <property type="match status" value="1"/>
</dbReference>
<dbReference type="GO" id="GO:0046961">
    <property type="term" value="F:proton-transporting ATPase activity, rotational mechanism"/>
    <property type="evidence" value="ECO:0007669"/>
    <property type="project" value="InterPro"/>
</dbReference>
<dbReference type="InterPro" id="IPR044911">
    <property type="entry name" value="V-type_ATPase_csu/dsu_dom_3"/>
</dbReference>
<dbReference type="Gene3D" id="1.20.1690.10">
    <property type="entry name" value="V-type ATP synthase subunit C domain"/>
    <property type="match status" value="2"/>
</dbReference>
<gene>
    <name evidence="4" type="primary">ntpC_8</name>
    <name evidence="4" type="ORF">SDC9_125532</name>
</gene>
<dbReference type="Pfam" id="PF01992">
    <property type="entry name" value="vATP-synt_AC39"/>
    <property type="match status" value="1"/>
</dbReference>
<dbReference type="SUPFAM" id="SSF103486">
    <property type="entry name" value="V-type ATP synthase subunit C"/>
    <property type="match status" value="1"/>
</dbReference>
<dbReference type="PANTHER" id="PTHR38682">
    <property type="entry name" value="V-TYPE ATP SYNTHASE SUBUNIT C"/>
    <property type="match status" value="1"/>
</dbReference>
<evidence type="ECO:0000256" key="1">
    <source>
        <dbReference type="ARBA" id="ARBA00006709"/>
    </source>
</evidence>
<dbReference type="InterPro" id="IPR036079">
    <property type="entry name" value="ATPase_csu/dsu_sf"/>
</dbReference>